<evidence type="ECO:0000256" key="1">
    <source>
        <dbReference type="SAM" id="MobiDB-lite"/>
    </source>
</evidence>
<gene>
    <name evidence="2" type="ORF">DESPIG_02719</name>
</gene>
<evidence type="ECO:0000313" key="3">
    <source>
        <dbReference type="Proteomes" id="UP000003676"/>
    </source>
</evidence>
<sequence>MPEKSAPKADFSASGHEKRLDSPPILSLYGCPKWRGSHCRIILMQNMRSQRGGLNRPPFFCTCDRADAQEGT</sequence>
<dbReference type="AlphaFoldDB" id="B6WX93"/>
<dbReference type="Proteomes" id="UP000003676">
    <property type="component" value="Unassembled WGS sequence"/>
</dbReference>
<reference evidence="2 3" key="2">
    <citation type="submission" date="2008-10" db="EMBL/GenBank/DDBJ databases">
        <authorList>
            <person name="Fulton L."/>
            <person name="Clifton S."/>
            <person name="Fulton B."/>
            <person name="Xu J."/>
            <person name="Minx P."/>
            <person name="Pepin K.H."/>
            <person name="Johnson M."/>
            <person name="Bhonagiri V."/>
            <person name="Nash W.E."/>
            <person name="Mardis E.R."/>
            <person name="Wilson R.K."/>
        </authorList>
    </citation>
    <scope>NUCLEOTIDE SEQUENCE [LARGE SCALE GENOMIC DNA]</scope>
    <source>
        <strain evidence="2 3">ATCC 29098</strain>
    </source>
</reference>
<reference evidence="2 3" key="1">
    <citation type="submission" date="2008-10" db="EMBL/GenBank/DDBJ databases">
        <title>Draft genome sequence of Desulvovibrio piger (ATCC 29098).</title>
        <authorList>
            <person name="Sudarsanam P."/>
            <person name="Ley R."/>
            <person name="Guruge J."/>
            <person name="Turnbaugh P.J."/>
            <person name="Mahowald M."/>
            <person name="Liep D."/>
            <person name="Gordon J."/>
        </authorList>
    </citation>
    <scope>NUCLEOTIDE SEQUENCE [LARGE SCALE GENOMIC DNA]</scope>
    <source>
        <strain evidence="2 3">ATCC 29098</strain>
    </source>
</reference>
<feature type="region of interest" description="Disordered" evidence="1">
    <location>
        <begin position="1"/>
        <end position="20"/>
    </location>
</feature>
<organism evidence="2 3">
    <name type="scientific">Desulfovibrio piger ATCC 29098</name>
    <dbReference type="NCBI Taxonomy" id="411464"/>
    <lineage>
        <taxon>Bacteria</taxon>
        <taxon>Pseudomonadati</taxon>
        <taxon>Thermodesulfobacteriota</taxon>
        <taxon>Desulfovibrionia</taxon>
        <taxon>Desulfovibrionales</taxon>
        <taxon>Desulfovibrionaceae</taxon>
        <taxon>Desulfovibrio</taxon>
    </lineage>
</organism>
<comment type="caution">
    <text evidence="2">The sequence shown here is derived from an EMBL/GenBank/DDBJ whole genome shotgun (WGS) entry which is preliminary data.</text>
</comment>
<dbReference type="HOGENOM" id="CLU_2715825_0_0_7"/>
<name>B6WX93_9BACT</name>
<protein>
    <submittedName>
        <fullName evidence="2">Uncharacterized protein</fullName>
    </submittedName>
</protein>
<dbReference type="EMBL" id="ABXU01000079">
    <property type="protein sequence ID" value="EEB32373.1"/>
    <property type="molecule type" value="Genomic_DNA"/>
</dbReference>
<proteinExistence type="predicted"/>
<evidence type="ECO:0000313" key="2">
    <source>
        <dbReference type="EMBL" id="EEB32373.1"/>
    </source>
</evidence>
<accession>B6WX93</accession>